<comment type="caution">
    <text evidence="1">The sequence shown here is derived from an EMBL/GenBank/DDBJ whole genome shotgun (WGS) entry which is preliminary data.</text>
</comment>
<dbReference type="Proteomes" id="UP001164539">
    <property type="component" value="Chromosome 9"/>
</dbReference>
<name>A0ACC1XIF0_MELAZ</name>
<sequence>MTQRGQLKSSNKDDNNASSSDAETISQTESSSDNEEASKFDDETLKSNEVGNLVKESNLGNRVTLSSQRDMEDKNQEDNLVIDFSRYKSGHLQHVEETKKDGQDDAPDVPLLPVLEEINQVVEELSNSKVDSDGYELVTSKPKQKKSNVLSKARNRIVFENTTYSHGKIIMSCKSYLRSWSSSCPGSIYSFSDLRILKAIGISANNCRAPRITQVLWLLPIYPFIKVNTDGLSKGNPGEAACGGVFRDHSGKFLGAYAVSLGHNTSFYAEILAIIYAINQAAQRGWKFIWLESDSQAALSCLLDHSYKPPWCIYNEWINCHFLLSQISFYCSHIFREGNQVADSMANVGLSCPTFTWFAYPPAQIKEILFKNRWGFPNFRFS</sequence>
<protein>
    <submittedName>
        <fullName evidence="1">Ribonuclease H protein</fullName>
    </submittedName>
</protein>
<reference evidence="1 2" key="1">
    <citation type="journal article" date="2023" name="Science">
        <title>Complex scaffold remodeling in plant triterpene biosynthesis.</title>
        <authorList>
            <person name="De La Pena R."/>
            <person name="Hodgson H."/>
            <person name="Liu J.C."/>
            <person name="Stephenson M.J."/>
            <person name="Martin A.C."/>
            <person name="Owen C."/>
            <person name="Harkess A."/>
            <person name="Leebens-Mack J."/>
            <person name="Jimenez L.E."/>
            <person name="Osbourn A."/>
            <person name="Sattely E.S."/>
        </authorList>
    </citation>
    <scope>NUCLEOTIDE SEQUENCE [LARGE SCALE GENOMIC DNA]</scope>
    <source>
        <strain evidence="2">cv. JPN11</strain>
        <tissue evidence="1">Leaf</tissue>
    </source>
</reference>
<evidence type="ECO:0000313" key="2">
    <source>
        <dbReference type="Proteomes" id="UP001164539"/>
    </source>
</evidence>
<proteinExistence type="predicted"/>
<accession>A0ACC1XIF0</accession>
<keyword evidence="2" id="KW-1185">Reference proteome</keyword>
<organism evidence="1 2">
    <name type="scientific">Melia azedarach</name>
    <name type="common">Chinaberry tree</name>
    <dbReference type="NCBI Taxonomy" id="155640"/>
    <lineage>
        <taxon>Eukaryota</taxon>
        <taxon>Viridiplantae</taxon>
        <taxon>Streptophyta</taxon>
        <taxon>Embryophyta</taxon>
        <taxon>Tracheophyta</taxon>
        <taxon>Spermatophyta</taxon>
        <taxon>Magnoliopsida</taxon>
        <taxon>eudicotyledons</taxon>
        <taxon>Gunneridae</taxon>
        <taxon>Pentapetalae</taxon>
        <taxon>rosids</taxon>
        <taxon>malvids</taxon>
        <taxon>Sapindales</taxon>
        <taxon>Meliaceae</taxon>
        <taxon>Melia</taxon>
    </lineage>
</organism>
<evidence type="ECO:0000313" key="1">
    <source>
        <dbReference type="EMBL" id="KAJ4710663.1"/>
    </source>
</evidence>
<dbReference type="EMBL" id="CM051402">
    <property type="protein sequence ID" value="KAJ4710663.1"/>
    <property type="molecule type" value="Genomic_DNA"/>
</dbReference>
<gene>
    <name evidence="1" type="ORF">OWV82_016820</name>
</gene>